<accession>A0ABX9Y7G6</accession>
<feature type="non-terminal residue" evidence="1">
    <location>
        <position position="45"/>
    </location>
</feature>
<evidence type="ECO:0000313" key="2">
    <source>
        <dbReference type="Proteomes" id="UP000274694"/>
    </source>
</evidence>
<proteinExistence type="predicted"/>
<comment type="caution">
    <text evidence="1">The sequence shown here is derived from an EMBL/GenBank/DDBJ whole genome shotgun (WGS) entry which is preliminary data.</text>
</comment>
<organism evidence="1 2">
    <name type="scientific">Micromonospora chalcea</name>
    <dbReference type="NCBI Taxonomy" id="1874"/>
    <lineage>
        <taxon>Bacteria</taxon>
        <taxon>Bacillati</taxon>
        <taxon>Actinomycetota</taxon>
        <taxon>Actinomycetes</taxon>
        <taxon>Micromonosporales</taxon>
        <taxon>Micromonosporaceae</taxon>
        <taxon>Micromonospora</taxon>
    </lineage>
</organism>
<reference evidence="1 2" key="1">
    <citation type="submission" date="2018-05" db="EMBL/GenBank/DDBJ databases">
        <title>Micromonospora from Atacama Desert.</title>
        <authorList>
            <person name="Carro L."/>
            <person name="Goodfellow M."/>
            <person name="Klenk H.-P."/>
        </authorList>
    </citation>
    <scope>NUCLEOTIDE SEQUENCE [LARGE SCALE GENOMIC DNA]</scope>
    <source>
        <strain evidence="1 2">LB41</strain>
    </source>
</reference>
<protein>
    <submittedName>
        <fullName evidence="1">Secretion system protein</fullName>
    </submittedName>
</protein>
<keyword evidence="2" id="KW-1185">Reference proteome</keyword>
<name>A0ABX9Y7G6_MICCH</name>
<dbReference type="Proteomes" id="UP000274694">
    <property type="component" value="Unassembled WGS sequence"/>
</dbReference>
<dbReference type="EMBL" id="QGTA01000188">
    <property type="protein sequence ID" value="RQW92409.1"/>
    <property type="molecule type" value="Genomic_DNA"/>
</dbReference>
<gene>
    <name evidence="1" type="ORF">DLJ60_14735</name>
</gene>
<sequence length="45" mass="4816">MSRQMLAAVCLGGAASLLLVAVPAARPARRLRRLAPAPRRPRPAR</sequence>
<evidence type="ECO:0000313" key="1">
    <source>
        <dbReference type="EMBL" id="RQW92409.1"/>
    </source>
</evidence>